<name>A0ABT3GPY4_9BACT</name>
<comment type="caution">
    <text evidence="1">The sequence shown here is derived from an EMBL/GenBank/DDBJ whole genome shotgun (WGS) entry which is preliminary data.</text>
</comment>
<accession>A0ABT3GPY4</accession>
<proteinExistence type="predicted"/>
<keyword evidence="2" id="KW-1185">Reference proteome</keyword>
<evidence type="ECO:0000313" key="2">
    <source>
        <dbReference type="Proteomes" id="UP001320876"/>
    </source>
</evidence>
<evidence type="ECO:0000313" key="1">
    <source>
        <dbReference type="EMBL" id="MCW1925587.1"/>
    </source>
</evidence>
<organism evidence="1 2">
    <name type="scientific">Luteolibacter arcticus</name>
    <dbReference type="NCBI Taxonomy" id="1581411"/>
    <lineage>
        <taxon>Bacteria</taxon>
        <taxon>Pseudomonadati</taxon>
        <taxon>Verrucomicrobiota</taxon>
        <taxon>Verrucomicrobiia</taxon>
        <taxon>Verrucomicrobiales</taxon>
        <taxon>Verrucomicrobiaceae</taxon>
        <taxon>Luteolibacter</taxon>
    </lineage>
</organism>
<sequence length="214" mass="24431">MNDFIRDRACFPVEGTNGSFMHWFGGELETPVIPPGGNEPCHLLYTIDTADPLFPVRIEGTRFLPLIYCQQYNAAAMSYRVENGNIAVDWIESLEWDPDFPYDAYPCTFPRRQVTLMLADEEALRLLELANEDHQTKDYESRFGGWHWLCQDVPAVECKNPRCSGGSLDVFGVIYQSPVKGVRIWDPDLEWSDVEIIYQICSSCASIQVCNRCT</sequence>
<dbReference type="EMBL" id="JAPDDT010000015">
    <property type="protein sequence ID" value="MCW1925587.1"/>
    <property type="molecule type" value="Genomic_DNA"/>
</dbReference>
<protein>
    <recommendedName>
        <fullName evidence="3">DUF1963 domain-containing protein</fullName>
    </recommendedName>
</protein>
<gene>
    <name evidence="1" type="ORF">OKA05_23715</name>
</gene>
<evidence type="ECO:0008006" key="3">
    <source>
        <dbReference type="Google" id="ProtNLM"/>
    </source>
</evidence>
<dbReference type="Proteomes" id="UP001320876">
    <property type="component" value="Unassembled WGS sequence"/>
</dbReference>
<reference evidence="1 2" key="1">
    <citation type="submission" date="2022-10" db="EMBL/GenBank/DDBJ databases">
        <title>Luteolibacter arcticus strain CCTCC AB 2014275, whole genome shotgun sequencing project.</title>
        <authorList>
            <person name="Zhao G."/>
            <person name="Shen L."/>
        </authorList>
    </citation>
    <scope>NUCLEOTIDE SEQUENCE [LARGE SCALE GENOMIC DNA]</scope>
    <source>
        <strain evidence="1 2">CCTCC AB 2014275</strain>
    </source>
</reference>
<dbReference type="RefSeq" id="WP_264489694.1">
    <property type="nucleotide sequence ID" value="NZ_JAPDDT010000015.1"/>
</dbReference>